<evidence type="ECO:0000313" key="1">
    <source>
        <dbReference type="EMBL" id="MDM1071024.1"/>
    </source>
</evidence>
<gene>
    <name evidence="1" type="ORF">HX001_00795</name>
</gene>
<dbReference type="EMBL" id="JACAGJ010000001">
    <property type="protein sequence ID" value="MDM1071024.1"/>
    <property type="molecule type" value="Genomic_DNA"/>
</dbReference>
<dbReference type="RefSeq" id="WP_286491434.1">
    <property type="nucleotide sequence ID" value="NZ_JACAGJ010000001.1"/>
</dbReference>
<reference evidence="1" key="1">
    <citation type="submission" date="2020-06" db="EMBL/GenBank/DDBJ databases">
        <authorList>
            <person name="Dong N."/>
        </authorList>
    </citation>
    <scope>NUCLEOTIDE SEQUENCE</scope>
    <source>
        <strain evidence="1">R655-4</strain>
    </source>
</reference>
<accession>A0AAJ1QBI4</accession>
<dbReference type="AlphaFoldDB" id="A0AAJ1QBI4"/>
<organism evidence="1 2">
    <name type="scientific">Empedobacter brevis</name>
    <dbReference type="NCBI Taxonomy" id="247"/>
    <lineage>
        <taxon>Bacteria</taxon>
        <taxon>Pseudomonadati</taxon>
        <taxon>Bacteroidota</taxon>
        <taxon>Flavobacteriia</taxon>
        <taxon>Flavobacteriales</taxon>
        <taxon>Weeksellaceae</taxon>
        <taxon>Empedobacter</taxon>
    </lineage>
</organism>
<dbReference type="PROSITE" id="PS51257">
    <property type="entry name" value="PROKAR_LIPOPROTEIN"/>
    <property type="match status" value="1"/>
</dbReference>
<protein>
    <submittedName>
        <fullName evidence="1">Uncharacterized protein</fullName>
    </submittedName>
</protein>
<reference evidence="1" key="2">
    <citation type="journal article" date="2022" name="Sci. Total Environ.">
        <title>Prevalence, transmission, and molecular epidemiology of tet(X)-positive bacteria among humans, animals, and environmental niches in China: An epidemiological, and genomic-based study.</title>
        <authorList>
            <person name="Dong N."/>
            <person name="Zeng Y."/>
            <person name="Cai C."/>
            <person name="Sun C."/>
            <person name="Lu J."/>
            <person name="Liu C."/>
            <person name="Zhou H."/>
            <person name="Sun Q."/>
            <person name="Shu L."/>
            <person name="Wang H."/>
            <person name="Wang Y."/>
            <person name="Wang S."/>
            <person name="Wu C."/>
            <person name="Chan E.W."/>
            <person name="Chen G."/>
            <person name="Shen Z."/>
            <person name="Chen S."/>
            <person name="Zhang R."/>
        </authorList>
    </citation>
    <scope>NUCLEOTIDE SEQUENCE</scope>
    <source>
        <strain evidence="1">R655-4</strain>
    </source>
</reference>
<evidence type="ECO:0000313" key="2">
    <source>
        <dbReference type="Proteomes" id="UP001170959"/>
    </source>
</evidence>
<name>A0AAJ1QBI4_9FLAO</name>
<comment type="caution">
    <text evidence="1">The sequence shown here is derived from an EMBL/GenBank/DDBJ whole genome shotgun (WGS) entry which is preliminary data.</text>
</comment>
<proteinExistence type="predicted"/>
<dbReference type="Proteomes" id="UP001170959">
    <property type="component" value="Unassembled WGS sequence"/>
</dbReference>
<sequence length="529" mass="60330">MKNKILCASLLGILTACSVDDNIQTNEEQITNSLSFKKYDDFNDEKSKMYSDLSQSLNTSLINSYNFRELLKTEALKMFNKDYDVLLYTIQDIQLENGQTVKSILNKNLKNFNVDQILSNIPTLTIFIPELPENSFSASKWNLNEVPSIAFRSTLSNNIPYLDNNYNKNVIEANQIPLFPIIVLKENERIILSKNNANKQLKNGDNNIFEFWAEDFDNSQNTKAAKFFPKKNDIKNKSNFNPVEDKEKYIDAFDIYNPKINGGIDGWHRDYIYYNITPQQDRGEFRYNYQEFITNIQFKNDSDGLATSIYKKIADQTGDPTSTSASGWADGYFEIKVRSLINGSNGVGEELVTGITVKPSDFFEYNYKTTDPTRPTAGTVYLVGVRAKNTPNNIRIPSLQWDLKDYSSSIKVTFEEVDISETEVITNSRVTKFAGNFSIEATIKKIGLKFGANLETTKTVTNQVTRTLASDELGEAIINFGDRVLIYQNRGVIEDPSFPLKDYRRGVPSNYRNYSTGYLDFNVIPLRVQ</sequence>